<feature type="region of interest" description="NMP" evidence="5">
    <location>
        <begin position="34"/>
        <end position="63"/>
    </location>
</feature>
<dbReference type="UniPathway" id="UPA00588">
    <property type="reaction ID" value="UER00649"/>
</dbReference>
<dbReference type="CDD" id="cd01428">
    <property type="entry name" value="ADK"/>
    <property type="match status" value="1"/>
</dbReference>
<comment type="similarity">
    <text evidence="5 6">Belongs to the adenylate kinase family.</text>
</comment>
<evidence type="ECO:0000256" key="6">
    <source>
        <dbReference type="RuleBase" id="RU003330"/>
    </source>
</evidence>
<dbReference type="FunFam" id="3.40.50.300:FF:000106">
    <property type="entry name" value="Adenylate kinase mitochondrial"/>
    <property type="match status" value="1"/>
</dbReference>
<dbReference type="InterPro" id="IPR036193">
    <property type="entry name" value="ADK_active_lid_dom_sf"/>
</dbReference>
<dbReference type="InterPro" id="IPR027417">
    <property type="entry name" value="P-loop_NTPase"/>
</dbReference>
<dbReference type="STRING" id="69960.SAMN05421720_101123"/>
<dbReference type="Pfam" id="PF00406">
    <property type="entry name" value="ADK"/>
    <property type="match status" value="1"/>
</dbReference>
<sequence>MSEARRIVLLGPPGGGKGTQAKRLETKHGWCHLSTGDILRKAIAEGTPLGQRVKAILDAGKLVSDEEIMGVIGERLDKPDCAENGFILDGVPRTLGQAEALETLLAGKGTPLDAVVEVRVPDEMLMERLTGRFACASCGANYHETFDPPKVGGVCDKCGATEFSRRSDDMPETVKGRLESYHEQTEPLLPFYKDRGLLKLVDGTRGMDEVTAEMEQVLGL</sequence>
<dbReference type="InterPro" id="IPR000850">
    <property type="entry name" value="Adenylat/UMP-CMP_kin"/>
</dbReference>
<dbReference type="GO" id="GO:0005524">
    <property type="term" value="F:ATP binding"/>
    <property type="evidence" value="ECO:0007669"/>
    <property type="project" value="UniProtKB-UniRule"/>
</dbReference>
<feature type="binding site" evidence="5">
    <location>
        <position position="135"/>
    </location>
    <ligand>
        <name>Zn(2+)</name>
        <dbReference type="ChEBI" id="CHEBI:29105"/>
        <note>structural</note>
    </ligand>
</feature>
<keyword evidence="4 5" id="KW-0418">Kinase</keyword>
<keyword evidence="1 5" id="KW-0808">Transferase</keyword>
<dbReference type="InterPro" id="IPR006259">
    <property type="entry name" value="Adenyl_kin_sub"/>
</dbReference>
<feature type="binding site" evidence="5">
    <location>
        <position position="177"/>
    </location>
    <ligand>
        <name>AMP</name>
        <dbReference type="ChEBI" id="CHEBI:456215"/>
    </ligand>
</feature>
<comment type="subunit">
    <text evidence="5 7">Monomer.</text>
</comment>
<dbReference type="EMBL" id="FNAP01000001">
    <property type="protein sequence ID" value="SDD64155.1"/>
    <property type="molecule type" value="Genomic_DNA"/>
</dbReference>
<dbReference type="AlphaFoldDB" id="A0A1G6WGF6"/>
<comment type="subcellular location">
    <subcellularLocation>
        <location evidence="5 7">Cytoplasm</location>
    </subcellularLocation>
</comment>
<keyword evidence="5" id="KW-0479">Metal-binding</keyword>
<dbReference type="SUPFAM" id="SSF52540">
    <property type="entry name" value="P-loop containing nucleoside triphosphate hydrolases"/>
    <property type="match status" value="1"/>
</dbReference>
<comment type="domain">
    <text evidence="5">Consists of three domains, a large central CORE domain and two small peripheral domains, NMPbind and LID, which undergo movements during catalysis. The LID domain closes over the site of phosphoryl transfer upon ATP binding. Assembling and dissambling the active center during each catalytic cycle provides an effective means to prevent ATP hydrolysis. Some bacteria have evolved a zinc-coordinating structure that stabilizes the LID domain.</text>
</comment>
<comment type="catalytic activity">
    <reaction evidence="5 7">
        <text>AMP + ATP = 2 ADP</text>
        <dbReference type="Rhea" id="RHEA:12973"/>
        <dbReference type="ChEBI" id="CHEBI:30616"/>
        <dbReference type="ChEBI" id="CHEBI:456215"/>
        <dbReference type="ChEBI" id="CHEBI:456216"/>
        <dbReference type="EC" id="2.7.4.3"/>
    </reaction>
</comment>
<feature type="binding site" evidence="5">
    <location>
        <position position="132"/>
    </location>
    <ligand>
        <name>ATP</name>
        <dbReference type="ChEBI" id="CHEBI:30616"/>
    </ligand>
</feature>
<feature type="binding site" evidence="5">
    <location>
        <position position="138"/>
    </location>
    <ligand>
        <name>Zn(2+)</name>
        <dbReference type="ChEBI" id="CHEBI:29105"/>
        <note>structural</note>
    </ligand>
</feature>
<proteinExistence type="inferred from homology"/>
<organism evidence="9 10">
    <name type="scientific">Rhodospira trueperi</name>
    <dbReference type="NCBI Taxonomy" id="69960"/>
    <lineage>
        <taxon>Bacteria</taxon>
        <taxon>Pseudomonadati</taxon>
        <taxon>Pseudomonadota</taxon>
        <taxon>Alphaproteobacteria</taxon>
        <taxon>Rhodospirillales</taxon>
        <taxon>Rhodospirillaceae</taxon>
        <taxon>Rhodospira</taxon>
    </lineage>
</organism>
<dbReference type="HAMAP" id="MF_00235">
    <property type="entry name" value="Adenylate_kinase_Adk"/>
    <property type="match status" value="1"/>
</dbReference>
<feature type="binding site" evidence="5">
    <location>
        <begin position="61"/>
        <end position="63"/>
    </location>
    <ligand>
        <name>AMP</name>
        <dbReference type="ChEBI" id="CHEBI:456215"/>
    </ligand>
</feature>
<dbReference type="RefSeq" id="WP_092780572.1">
    <property type="nucleotide sequence ID" value="NZ_FNAP01000001.1"/>
</dbReference>
<keyword evidence="3 5" id="KW-0547">Nucleotide-binding</keyword>
<dbReference type="GO" id="GO:0008270">
    <property type="term" value="F:zinc ion binding"/>
    <property type="evidence" value="ECO:0007669"/>
    <property type="project" value="UniProtKB-UniRule"/>
</dbReference>
<comment type="pathway">
    <text evidence="5">Purine metabolism; AMP biosynthesis via salvage pathway; AMP from ADP: step 1/1.</text>
</comment>
<keyword evidence="5" id="KW-0963">Cytoplasm</keyword>
<dbReference type="PANTHER" id="PTHR23359">
    <property type="entry name" value="NUCLEOTIDE KINASE"/>
    <property type="match status" value="1"/>
</dbReference>
<comment type="function">
    <text evidence="5">Catalyzes the reversible transfer of the terminal phosphate group between ATP and AMP. Plays an important role in cellular energy homeostasis and in adenine nucleotide metabolism.</text>
</comment>
<feature type="domain" description="Adenylate kinase active site lid" evidence="8">
    <location>
        <begin position="132"/>
        <end position="168"/>
    </location>
</feature>
<gene>
    <name evidence="5" type="primary">adk</name>
    <name evidence="9" type="ORF">SAMN05421720_101123</name>
</gene>
<dbReference type="PRINTS" id="PR00094">
    <property type="entry name" value="ADENYLTKNASE"/>
</dbReference>
<reference evidence="9 10" key="1">
    <citation type="submission" date="2016-10" db="EMBL/GenBank/DDBJ databases">
        <authorList>
            <person name="de Groot N.N."/>
        </authorList>
    </citation>
    <scope>NUCLEOTIDE SEQUENCE [LARGE SCALE GENOMIC DNA]</scope>
    <source>
        <strain evidence="9 10">ATCC 700224</strain>
    </source>
</reference>
<comment type="caution">
    <text evidence="5">Lacks conserved residue(s) required for the propagation of feature annotation.</text>
</comment>
<keyword evidence="5" id="KW-0862">Zinc</keyword>
<dbReference type="NCBIfam" id="NF001381">
    <property type="entry name" value="PRK00279.1-3"/>
    <property type="match status" value="1"/>
</dbReference>
<protein>
    <recommendedName>
        <fullName evidence="5 7">Adenylate kinase</fullName>
        <shortName evidence="5">AK</shortName>
        <ecNumber evidence="5 7">2.7.4.3</ecNumber>
    </recommendedName>
    <alternativeName>
        <fullName evidence="5">ATP-AMP transphosphorylase</fullName>
    </alternativeName>
    <alternativeName>
        <fullName evidence="5">ATP:AMP phosphotransferase</fullName>
    </alternativeName>
    <alternativeName>
        <fullName evidence="5">Adenylate monophosphate kinase</fullName>
    </alternativeName>
</protein>
<dbReference type="Gene3D" id="3.40.50.300">
    <property type="entry name" value="P-loop containing nucleotide triphosphate hydrolases"/>
    <property type="match status" value="1"/>
</dbReference>
<dbReference type="Pfam" id="PF05191">
    <property type="entry name" value="ADK_lid"/>
    <property type="match status" value="1"/>
</dbReference>
<dbReference type="OrthoDB" id="9805030at2"/>
<keyword evidence="5 7" id="KW-0067">ATP-binding</keyword>
<evidence type="ECO:0000256" key="7">
    <source>
        <dbReference type="RuleBase" id="RU003331"/>
    </source>
</evidence>
<dbReference type="NCBIfam" id="NF001380">
    <property type="entry name" value="PRK00279.1-2"/>
    <property type="match status" value="1"/>
</dbReference>
<accession>A0A1G6WGF6</accession>
<feature type="binding site" evidence="5">
    <location>
        <begin position="14"/>
        <end position="19"/>
    </location>
    <ligand>
        <name>ATP</name>
        <dbReference type="ChEBI" id="CHEBI:30616"/>
    </ligand>
</feature>
<feature type="binding site" evidence="5">
    <location>
        <position position="166"/>
    </location>
    <ligand>
        <name>AMP</name>
        <dbReference type="ChEBI" id="CHEBI:456215"/>
    </ligand>
</feature>
<dbReference type="NCBIfam" id="NF011100">
    <property type="entry name" value="PRK14527.1"/>
    <property type="match status" value="1"/>
</dbReference>
<evidence type="ECO:0000259" key="8">
    <source>
        <dbReference type="Pfam" id="PF05191"/>
    </source>
</evidence>
<dbReference type="NCBIfam" id="TIGR01351">
    <property type="entry name" value="adk"/>
    <property type="match status" value="1"/>
</dbReference>
<evidence type="ECO:0000256" key="4">
    <source>
        <dbReference type="ARBA" id="ARBA00022777"/>
    </source>
</evidence>
<feature type="binding site" evidence="5">
    <location>
        <position position="155"/>
    </location>
    <ligand>
        <name>Zn(2+)</name>
        <dbReference type="ChEBI" id="CHEBI:29105"/>
        <note>structural</note>
    </ligand>
</feature>
<dbReference type="GO" id="GO:0004017">
    <property type="term" value="F:AMP kinase activity"/>
    <property type="evidence" value="ECO:0007669"/>
    <property type="project" value="UniProtKB-UniRule"/>
</dbReference>
<feature type="binding site" evidence="5">
    <location>
        <position position="205"/>
    </location>
    <ligand>
        <name>ATP</name>
        <dbReference type="ChEBI" id="CHEBI:30616"/>
    </ligand>
</feature>
<keyword evidence="10" id="KW-1185">Reference proteome</keyword>
<feature type="binding site" evidence="5">
    <location>
        <position position="40"/>
    </location>
    <ligand>
        <name>AMP</name>
        <dbReference type="ChEBI" id="CHEBI:456215"/>
    </ligand>
</feature>
<evidence type="ECO:0000256" key="5">
    <source>
        <dbReference type="HAMAP-Rule" id="MF_00235"/>
    </source>
</evidence>
<evidence type="ECO:0000256" key="1">
    <source>
        <dbReference type="ARBA" id="ARBA00022679"/>
    </source>
</evidence>
<evidence type="ECO:0000256" key="2">
    <source>
        <dbReference type="ARBA" id="ARBA00022727"/>
    </source>
</evidence>
<dbReference type="GO" id="GO:0044209">
    <property type="term" value="P:AMP salvage"/>
    <property type="evidence" value="ECO:0007669"/>
    <property type="project" value="UniProtKB-UniRule"/>
</dbReference>
<feature type="binding site" evidence="5">
    <location>
        <position position="97"/>
    </location>
    <ligand>
        <name>AMP</name>
        <dbReference type="ChEBI" id="CHEBI:456215"/>
    </ligand>
</feature>
<evidence type="ECO:0000313" key="10">
    <source>
        <dbReference type="Proteomes" id="UP000199412"/>
    </source>
</evidence>
<evidence type="ECO:0000256" key="3">
    <source>
        <dbReference type="ARBA" id="ARBA00022741"/>
    </source>
</evidence>
<dbReference type="GO" id="GO:0005737">
    <property type="term" value="C:cytoplasm"/>
    <property type="evidence" value="ECO:0007669"/>
    <property type="project" value="UniProtKB-SubCell"/>
</dbReference>
<keyword evidence="2 5" id="KW-0545">Nucleotide biosynthesis</keyword>
<feature type="binding site" evidence="5">
    <location>
        <position position="158"/>
    </location>
    <ligand>
        <name>Zn(2+)</name>
        <dbReference type="ChEBI" id="CHEBI:29105"/>
        <note>structural</note>
    </ligand>
</feature>
<dbReference type="EC" id="2.7.4.3" evidence="5 7"/>
<name>A0A1G6WGF6_9PROT</name>
<evidence type="ECO:0000313" key="9">
    <source>
        <dbReference type="EMBL" id="SDD64155.1"/>
    </source>
</evidence>
<dbReference type="Proteomes" id="UP000199412">
    <property type="component" value="Unassembled WGS sequence"/>
</dbReference>
<feature type="binding site" evidence="5">
    <location>
        <position position="35"/>
    </location>
    <ligand>
        <name>AMP</name>
        <dbReference type="ChEBI" id="CHEBI:456215"/>
    </ligand>
</feature>
<dbReference type="InterPro" id="IPR007862">
    <property type="entry name" value="Adenylate_kinase_lid-dom"/>
</dbReference>
<dbReference type="SUPFAM" id="SSF57774">
    <property type="entry name" value="Microbial and mitochondrial ADK, insert 'zinc finger' domain"/>
    <property type="match status" value="1"/>
</dbReference>